<reference evidence="2" key="1">
    <citation type="journal article" date="2016" name="Nat. Biotechnol.">
        <title>Sequencing wild and cultivated cassava and related species reveals extensive interspecific hybridization and genetic diversity.</title>
        <authorList>
            <person name="Bredeson J.V."/>
            <person name="Lyons J.B."/>
            <person name="Prochnik S.E."/>
            <person name="Wu G.A."/>
            <person name="Ha C.M."/>
            <person name="Edsinger-Gonzales E."/>
            <person name="Grimwood J."/>
            <person name="Schmutz J."/>
            <person name="Rabbi I.Y."/>
            <person name="Egesi C."/>
            <person name="Nauluvula P."/>
            <person name="Lebot V."/>
            <person name="Ndunguru J."/>
            <person name="Mkamilo G."/>
            <person name="Bart R.S."/>
            <person name="Setter T.L."/>
            <person name="Gleadow R.M."/>
            <person name="Kulakow P."/>
            <person name="Ferguson M.E."/>
            <person name="Rounsley S."/>
            <person name="Rokhsar D.S."/>
        </authorList>
    </citation>
    <scope>NUCLEOTIDE SEQUENCE [LARGE SCALE GENOMIC DNA]</scope>
    <source>
        <strain evidence="2">cv. AM560-2</strain>
    </source>
</reference>
<organism evidence="1 2">
    <name type="scientific">Manihot esculenta</name>
    <name type="common">Cassava</name>
    <name type="synonym">Jatropha manihot</name>
    <dbReference type="NCBI Taxonomy" id="3983"/>
    <lineage>
        <taxon>Eukaryota</taxon>
        <taxon>Viridiplantae</taxon>
        <taxon>Streptophyta</taxon>
        <taxon>Embryophyta</taxon>
        <taxon>Tracheophyta</taxon>
        <taxon>Spermatophyta</taxon>
        <taxon>Magnoliopsida</taxon>
        <taxon>eudicotyledons</taxon>
        <taxon>Gunneridae</taxon>
        <taxon>Pentapetalae</taxon>
        <taxon>rosids</taxon>
        <taxon>fabids</taxon>
        <taxon>Malpighiales</taxon>
        <taxon>Euphorbiaceae</taxon>
        <taxon>Crotonoideae</taxon>
        <taxon>Manihoteae</taxon>
        <taxon>Manihot</taxon>
    </lineage>
</organism>
<sequence>MAKQGAGGKCPAAYKFAKGRQELLEEAGDSLRKASRRMKKYADRRRRDVEFDIGEKVLLKLTPQIWKKISSKTVHRGLIPKYDGPFEIVAKVGKVAYKLKLPERLKVHPTFHVSFLKKFHEDVAESSRSQAKRAPPVVRKQFDDQIGEILDHRTLGQSKKNRRIEFLIQWKDKPVSEATWERDTTLWQFEEQIEDYLRALPTRTLASSGGGGLLDP</sequence>
<protein>
    <submittedName>
        <fullName evidence="1">Uncharacterized protein</fullName>
    </submittedName>
</protein>
<accession>A0ACB7GQU4</accession>
<proteinExistence type="predicted"/>
<evidence type="ECO:0000313" key="2">
    <source>
        <dbReference type="Proteomes" id="UP000091857"/>
    </source>
</evidence>
<keyword evidence="2" id="KW-1185">Reference proteome</keyword>
<dbReference type="EMBL" id="CM004398">
    <property type="protein sequence ID" value="KAG8642595.1"/>
    <property type="molecule type" value="Genomic_DNA"/>
</dbReference>
<evidence type="ECO:0000313" key="1">
    <source>
        <dbReference type="EMBL" id="KAG8642595.1"/>
    </source>
</evidence>
<dbReference type="Proteomes" id="UP000091857">
    <property type="component" value="Chromosome 12"/>
</dbReference>
<gene>
    <name evidence="1" type="ORF">MANES_12G101375v8</name>
</gene>
<comment type="caution">
    <text evidence="1">The sequence shown here is derived from an EMBL/GenBank/DDBJ whole genome shotgun (WGS) entry which is preliminary data.</text>
</comment>
<name>A0ACB7GQU4_MANES</name>